<reference evidence="1" key="1">
    <citation type="journal article" date="2023" name="Plant J.">
        <title>The genome of the king protea, Protea cynaroides.</title>
        <authorList>
            <person name="Chang J."/>
            <person name="Duong T.A."/>
            <person name="Schoeman C."/>
            <person name="Ma X."/>
            <person name="Roodt D."/>
            <person name="Barker N."/>
            <person name="Li Z."/>
            <person name="Van de Peer Y."/>
            <person name="Mizrachi E."/>
        </authorList>
    </citation>
    <scope>NUCLEOTIDE SEQUENCE</scope>
    <source>
        <tissue evidence="1">Young leaves</tissue>
    </source>
</reference>
<organism evidence="1 2">
    <name type="scientific">Protea cynaroides</name>
    <dbReference type="NCBI Taxonomy" id="273540"/>
    <lineage>
        <taxon>Eukaryota</taxon>
        <taxon>Viridiplantae</taxon>
        <taxon>Streptophyta</taxon>
        <taxon>Embryophyta</taxon>
        <taxon>Tracheophyta</taxon>
        <taxon>Spermatophyta</taxon>
        <taxon>Magnoliopsida</taxon>
        <taxon>Proteales</taxon>
        <taxon>Proteaceae</taxon>
        <taxon>Protea</taxon>
    </lineage>
</organism>
<proteinExistence type="predicted"/>
<evidence type="ECO:0000313" key="1">
    <source>
        <dbReference type="EMBL" id="KAJ4970156.1"/>
    </source>
</evidence>
<evidence type="ECO:0000313" key="2">
    <source>
        <dbReference type="Proteomes" id="UP001141806"/>
    </source>
</evidence>
<protein>
    <submittedName>
        <fullName evidence="1">Uncharacterized protein</fullName>
    </submittedName>
</protein>
<gene>
    <name evidence="1" type="ORF">NE237_003255</name>
</gene>
<name>A0A9Q0KH19_9MAGN</name>
<comment type="caution">
    <text evidence="1">The sequence shown here is derived from an EMBL/GenBank/DDBJ whole genome shotgun (WGS) entry which is preliminary data.</text>
</comment>
<accession>A0A9Q0KH19</accession>
<dbReference type="Proteomes" id="UP001141806">
    <property type="component" value="Unassembled WGS sequence"/>
</dbReference>
<dbReference type="EMBL" id="JAMYWD010000005">
    <property type="protein sequence ID" value="KAJ4970156.1"/>
    <property type="molecule type" value="Genomic_DNA"/>
</dbReference>
<keyword evidence="2" id="KW-1185">Reference proteome</keyword>
<sequence>MQGKDKDPEIEYLILCSIDVGSLSLSWHWASELQTLNQIKSSIICIIHQTRSKYHLHQVPSFGGRCISSISVVTIRTCEDEEQPSTASASLVKVLEQSSSSSVTLMVLRYYL</sequence>
<dbReference type="AlphaFoldDB" id="A0A9Q0KH19"/>